<dbReference type="Pfam" id="PF14322">
    <property type="entry name" value="SusD-like_3"/>
    <property type="match status" value="1"/>
</dbReference>
<dbReference type="GO" id="GO:0009279">
    <property type="term" value="C:cell outer membrane"/>
    <property type="evidence" value="ECO:0007669"/>
    <property type="project" value="UniProtKB-SubCell"/>
</dbReference>
<dbReference type="Proteomes" id="UP000823757">
    <property type="component" value="Unassembled WGS sequence"/>
</dbReference>
<sequence>MKNIIYYTFIVAFASLVSACSVVDLDPSNKYSKDYGYQSQANVELYLNSFYPMIYDFGQFGSNALGGSNSSMSDGLTDILKYGGMVPGTGDCNLIMTEDGRQSVSQNYFDAWTTCYGWIRRINEFLDGLDEHQSNFTEEQYSRFRAEALFFRAYAYFLIMRSHASEKDDYGAILYTDINQMTTGNKTTARSNVSASYDRVRDDINYAVNNLPLPSAARGRLHRYAADALKARAMLYAERYSLAKEAVEDIISGAQYDYIDDYSAIFKDLTNSEVIWGYGFAKGSLTHNFDQRYSMPGDVCENGDGYGGGYAGPTQEFVDSYDYADGQPFDVSDVANRFITNDNYMNRDPRLYASVLWNGEEWKGRTLQCYPGGEDMRYYPYGEVSSPGNTVTGYYMRKLMDESNRDYILNGSYQPWIEFRYAEMMLIYAECLAYEQNYTDAWDVVNKLRQKRFNDEDVYTAPISDWESALDVILKERAVELCFEGHRFWDLRRTGRAAEVLDGKRYSGVEWTLNAGDGTFTPELVSCDMGARHYPERFDRFPIPQSEISNNGLARQNSDW</sequence>
<evidence type="ECO:0000256" key="4">
    <source>
        <dbReference type="ARBA" id="ARBA00023136"/>
    </source>
</evidence>
<reference evidence="9" key="2">
    <citation type="journal article" date="2021" name="PeerJ">
        <title>Extensive microbial diversity within the chicken gut microbiome revealed by metagenomics and culture.</title>
        <authorList>
            <person name="Gilroy R."/>
            <person name="Ravi A."/>
            <person name="Getino M."/>
            <person name="Pursley I."/>
            <person name="Horton D.L."/>
            <person name="Alikhan N.F."/>
            <person name="Baker D."/>
            <person name="Gharbi K."/>
            <person name="Hall N."/>
            <person name="Watson M."/>
            <person name="Adriaenssens E.M."/>
            <person name="Foster-Nyarko E."/>
            <person name="Jarju S."/>
            <person name="Secka A."/>
            <person name="Antonio M."/>
            <person name="Oren A."/>
            <person name="Chaudhuri R.R."/>
            <person name="La Ragione R."/>
            <person name="Hildebrand F."/>
            <person name="Pallen M.J."/>
        </authorList>
    </citation>
    <scope>NUCLEOTIDE SEQUENCE</scope>
    <source>
        <strain evidence="9">B1-13419</strain>
    </source>
</reference>
<comment type="similarity">
    <text evidence="2">Belongs to the SusD family.</text>
</comment>
<feature type="signal peptide" evidence="6">
    <location>
        <begin position="1"/>
        <end position="19"/>
    </location>
</feature>
<feature type="domain" description="SusD-like N-terminal" evidence="8">
    <location>
        <begin position="99"/>
        <end position="234"/>
    </location>
</feature>
<accession>A0A9D9IM36</accession>
<dbReference type="EMBL" id="JADIMD010000032">
    <property type="protein sequence ID" value="MBO8474129.1"/>
    <property type="molecule type" value="Genomic_DNA"/>
</dbReference>
<evidence type="ECO:0000313" key="9">
    <source>
        <dbReference type="EMBL" id="MBO8474129.1"/>
    </source>
</evidence>
<dbReference type="AlphaFoldDB" id="A0A9D9IM36"/>
<dbReference type="Gene3D" id="1.25.40.390">
    <property type="match status" value="1"/>
</dbReference>
<protein>
    <submittedName>
        <fullName evidence="9">RagB/SusD family nutrient uptake outer membrane protein</fullName>
    </submittedName>
</protein>
<comment type="caution">
    <text evidence="9">The sequence shown here is derived from an EMBL/GenBank/DDBJ whole genome shotgun (WGS) entry which is preliminary data.</text>
</comment>
<evidence type="ECO:0000256" key="3">
    <source>
        <dbReference type="ARBA" id="ARBA00022729"/>
    </source>
</evidence>
<feature type="chain" id="PRO_5039154559" evidence="6">
    <location>
        <begin position="20"/>
        <end position="560"/>
    </location>
</feature>
<evidence type="ECO:0000259" key="8">
    <source>
        <dbReference type="Pfam" id="PF14322"/>
    </source>
</evidence>
<dbReference type="InterPro" id="IPR012944">
    <property type="entry name" value="SusD_RagB_dom"/>
</dbReference>
<dbReference type="InterPro" id="IPR033985">
    <property type="entry name" value="SusD-like_N"/>
</dbReference>
<dbReference type="Pfam" id="PF07980">
    <property type="entry name" value="SusD_RagB"/>
    <property type="match status" value="1"/>
</dbReference>
<comment type="subcellular location">
    <subcellularLocation>
        <location evidence="1">Cell outer membrane</location>
    </subcellularLocation>
</comment>
<keyword evidence="4" id="KW-0472">Membrane</keyword>
<keyword evidence="5" id="KW-0998">Cell outer membrane</keyword>
<dbReference type="PROSITE" id="PS51257">
    <property type="entry name" value="PROKAR_LIPOPROTEIN"/>
    <property type="match status" value="1"/>
</dbReference>
<gene>
    <name evidence="9" type="ORF">IAB91_02400</name>
</gene>
<keyword evidence="3 6" id="KW-0732">Signal</keyword>
<organism evidence="9 10">
    <name type="scientific">Candidatus Cryptobacteroides faecigallinarum</name>
    <dbReference type="NCBI Taxonomy" id="2840763"/>
    <lineage>
        <taxon>Bacteria</taxon>
        <taxon>Pseudomonadati</taxon>
        <taxon>Bacteroidota</taxon>
        <taxon>Bacteroidia</taxon>
        <taxon>Bacteroidales</taxon>
        <taxon>Candidatus Cryptobacteroides</taxon>
    </lineage>
</organism>
<evidence type="ECO:0000256" key="2">
    <source>
        <dbReference type="ARBA" id="ARBA00006275"/>
    </source>
</evidence>
<reference evidence="9" key="1">
    <citation type="submission" date="2020-10" db="EMBL/GenBank/DDBJ databases">
        <authorList>
            <person name="Gilroy R."/>
        </authorList>
    </citation>
    <scope>NUCLEOTIDE SEQUENCE</scope>
    <source>
        <strain evidence="9">B1-13419</strain>
    </source>
</reference>
<dbReference type="InterPro" id="IPR011990">
    <property type="entry name" value="TPR-like_helical_dom_sf"/>
</dbReference>
<evidence type="ECO:0000259" key="7">
    <source>
        <dbReference type="Pfam" id="PF07980"/>
    </source>
</evidence>
<evidence type="ECO:0000256" key="5">
    <source>
        <dbReference type="ARBA" id="ARBA00023237"/>
    </source>
</evidence>
<evidence type="ECO:0000313" key="10">
    <source>
        <dbReference type="Proteomes" id="UP000823757"/>
    </source>
</evidence>
<evidence type="ECO:0000256" key="6">
    <source>
        <dbReference type="SAM" id="SignalP"/>
    </source>
</evidence>
<dbReference type="SUPFAM" id="SSF48452">
    <property type="entry name" value="TPR-like"/>
    <property type="match status" value="1"/>
</dbReference>
<feature type="domain" description="RagB/SusD" evidence="7">
    <location>
        <begin position="273"/>
        <end position="560"/>
    </location>
</feature>
<proteinExistence type="inferred from homology"/>
<name>A0A9D9IM36_9BACT</name>
<evidence type="ECO:0000256" key="1">
    <source>
        <dbReference type="ARBA" id="ARBA00004442"/>
    </source>
</evidence>